<feature type="transmembrane region" description="Helical" evidence="7">
    <location>
        <begin position="81"/>
        <end position="100"/>
    </location>
</feature>
<reference evidence="10 11" key="1">
    <citation type="submission" date="2016-11" db="EMBL/GenBank/DDBJ databases">
        <title>Gramella sp. LPB0144 isolated from marine environment.</title>
        <authorList>
            <person name="Kim E."/>
            <person name="Yi H."/>
        </authorList>
    </citation>
    <scope>NUCLEOTIDE SEQUENCE [LARGE SCALE GENOMIC DNA]</scope>
    <source>
        <strain evidence="10 11">LPB0144</strain>
    </source>
</reference>
<dbReference type="InterPro" id="IPR011014">
    <property type="entry name" value="MscS_channel_TM-2"/>
</dbReference>
<organism evidence="10 11">
    <name type="scientific">Christiangramia salexigens</name>
    <dbReference type="NCBI Taxonomy" id="1913577"/>
    <lineage>
        <taxon>Bacteria</taxon>
        <taxon>Pseudomonadati</taxon>
        <taxon>Bacteroidota</taxon>
        <taxon>Flavobacteriia</taxon>
        <taxon>Flavobacteriales</taxon>
        <taxon>Flavobacteriaceae</taxon>
        <taxon>Christiangramia</taxon>
    </lineage>
</organism>
<evidence type="ECO:0000259" key="8">
    <source>
        <dbReference type="Pfam" id="PF00924"/>
    </source>
</evidence>
<evidence type="ECO:0000256" key="4">
    <source>
        <dbReference type="ARBA" id="ARBA00022692"/>
    </source>
</evidence>
<keyword evidence="6 7" id="KW-0472">Membrane</keyword>
<dbReference type="OrthoDB" id="9809206at2"/>
<evidence type="ECO:0000256" key="1">
    <source>
        <dbReference type="ARBA" id="ARBA00004651"/>
    </source>
</evidence>
<dbReference type="EMBL" id="CP018153">
    <property type="protein sequence ID" value="APG61401.1"/>
    <property type="molecule type" value="Genomic_DNA"/>
</dbReference>
<dbReference type="InterPro" id="IPR006685">
    <property type="entry name" value="MscS_channel_2nd"/>
</dbReference>
<dbReference type="STRING" id="1913577.LPB144_06865"/>
<feature type="transmembrane region" description="Helical" evidence="7">
    <location>
        <begin position="41"/>
        <end position="60"/>
    </location>
</feature>
<dbReference type="Gene3D" id="2.30.30.60">
    <property type="match status" value="1"/>
</dbReference>
<comment type="similarity">
    <text evidence="2">Belongs to the MscS (TC 1.A.23) family.</text>
</comment>
<evidence type="ECO:0000313" key="10">
    <source>
        <dbReference type="EMBL" id="APG61401.1"/>
    </source>
</evidence>
<dbReference type="PANTHER" id="PTHR30347">
    <property type="entry name" value="POTASSIUM CHANNEL RELATED"/>
    <property type="match status" value="1"/>
</dbReference>
<proteinExistence type="inferred from homology"/>
<dbReference type="SUPFAM" id="SSF82861">
    <property type="entry name" value="Mechanosensitive channel protein MscS (YggB), transmembrane region"/>
    <property type="match status" value="1"/>
</dbReference>
<dbReference type="AlphaFoldDB" id="A0A1L3J8G2"/>
<dbReference type="Pfam" id="PF00924">
    <property type="entry name" value="MS_channel_2nd"/>
    <property type="match status" value="1"/>
</dbReference>
<feature type="domain" description="Mechanosensitive ion channel MscS C-terminal" evidence="9">
    <location>
        <begin position="201"/>
        <end position="283"/>
    </location>
</feature>
<evidence type="ECO:0000256" key="6">
    <source>
        <dbReference type="ARBA" id="ARBA00023136"/>
    </source>
</evidence>
<comment type="subcellular location">
    <subcellularLocation>
        <location evidence="1">Cell membrane</location>
        <topology evidence="1">Multi-pass membrane protein</topology>
    </subcellularLocation>
</comment>
<dbReference type="SUPFAM" id="SSF50182">
    <property type="entry name" value="Sm-like ribonucleoproteins"/>
    <property type="match status" value="1"/>
</dbReference>
<dbReference type="Gene3D" id="1.10.287.1260">
    <property type="match status" value="1"/>
</dbReference>
<evidence type="ECO:0000256" key="5">
    <source>
        <dbReference type="ARBA" id="ARBA00022989"/>
    </source>
</evidence>
<dbReference type="RefSeq" id="WP_072554084.1">
    <property type="nucleotide sequence ID" value="NZ_CP018153.1"/>
</dbReference>
<dbReference type="InterPro" id="IPR052702">
    <property type="entry name" value="MscS-like_channel"/>
</dbReference>
<dbReference type="InterPro" id="IPR010920">
    <property type="entry name" value="LSM_dom_sf"/>
</dbReference>
<accession>A0A1L3J8G2</accession>
<dbReference type="PANTHER" id="PTHR30347:SF1">
    <property type="entry name" value="MECHANOSENSITIVE CHANNEL MSCK"/>
    <property type="match status" value="1"/>
</dbReference>
<dbReference type="KEGG" id="grl:LPB144_06865"/>
<dbReference type="Gene3D" id="3.30.70.100">
    <property type="match status" value="1"/>
</dbReference>
<dbReference type="InterPro" id="IPR011066">
    <property type="entry name" value="MscS_channel_C_sf"/>
</dbReference>
<protein>
    <submittedName>
        <fullName evidence="10">Mechanosensitive ion channel protein MscS</fullName>
    </submittedName>
</protein>
<dbReference type="Proteomes" id="UP000182510">
    <property type="component" value="Chromosome"/>
</dbReference>
<keyword evidence="4 7" id="KW-0812">Transmembrane</keyword>
<evidence type="ECO:0000256" key="3">
    <source>
        <dbReference type="ARBA" id="ARBA00022475"/>
    </source>
</evidence>
<dbReference type="Pfam" id="PF21082">
    <property type="entry name" value="MS_channel_3rd"/>
    <property type="match status" value="1"/>
</dbReference>
<feature type="domain" description="Mechanosensitive ion channel MscS" evidence="8">
    <location>
        <begin position="127"/>
        <end position="192"/>
    </location>
</feature>
<dbReference type="InterPro" id="IPR023408">
    <property type="entry name" value="MscS_beta-dom_sf"/>
</dbReference>
<evidence type="ECO:0000256" key="2">
    <source>
        <dbReference type="ARBA" id="ARBA00008017"/>
    </source>
</evidence>
<dbReference type="GO" id="GO:0008381">
    <property type="term" value="F:mechanosensitive monoatomic ion channel activity"/>
    <property type="evidence" value="ECO:0007669"/>
    <property type="project" value="UniProtKB-ARBA"/>
</dbReference>
<keyword evidence="3" id="KW-1003">Cell membrane</keyword>
<sequence length="306" mass="34887">MQDQTTKEKVTEVIEQDIWGLIKEIWNAGFSYTISDEEVKITVGLIVLVILAFLVSTILLRIIRSFITSKLVEEDKMKFISVFKFIKYFVYLSVILITLSSAGVDITILITASAALFVGLGLALQELFQDVIGGIFIILDKSLLVGDIIEMDNRVARVFEIKLRTTRALTRDDKVMIIPNHKFISDTVYNYTQNHKTTREVVKVGVAYGSDVERVREILLECAREQKGILKKPEPFVLFEDFGDSALLFGLHFYVSDSFVDPKVKSELRFKINNKFKLNNITIPFPQRDVHMFYPAGNKSDALNEE</sequence>
<evidence type="ECO:0000313" key="11">
    <source>
        <dbReference type="Proteomes" id="UP000182510"/>
    </source>
</evidence>
<keyword evidence="5 7" id="KW-1133">Transmembrane helix</keyword>
<gene>
    <name evidence="10" type="ORF">LPB144_06865</name>
</gene>
<dbReference type="InterPro" id="IPR049278">
    <property type="entry name" value="MS_channel_C"/>
</dbReference>
<evidence type="ECO:0000259" key="9">
    <source>
        <dbReference type="Pfam" id="PF21082"/>
    </source>
</evidence>
<name>A0A1L3J8G2_9FLAO</name>
<keyword evidence="11" id="KW-1185">Reference proteome</keyword>
<dbReference type="SUPFAM" id="SSF82689">
    <property type="entry name" value="Mechanosensitive channel protein MscS (YggB), C-terminal domain"/>
    <property type="match status" value="1"/>
</dbReference>
<dbReference type="GO" id="GO:0005886">
    <property type="term" value="C:plasma membrane"/>
    <property type="evidence" value="ECO:0007669"/>
    <property type="project" value="UniProtKB-SubCell"/>
</dbReference>
<evidence type="ECO:0000256" key="7">
    <source>
        <dbReference type="SAM" id="Phobius"/>
    </source>
</evidence>